<feature type="domain" description="Putative Flp pilus-assembly TadG-like N-terminal" evidence="2">
    <location>
        <begin position="15"/>
        <end position="61"/>
    </location>
</feature>
<organism evidence="3 4">
    <name type="scientific">Bifidobacterium magnum</name>
    <dbReference type="NCBI Taxonomy" id="1692"/>
    <lineage>
        <taxon>Bacteria</taxon>
        <taxon>Bacillati</taxon>
        <taxon>Actinomycetota</taxon>
        <taxon>Actinomycetes</taxon>
        <taxon>Bifidobacteriales</taxon>
        <taxon>Bifidobacteriaceae</taxon>
        <taxon>Bifidobacterium</taxon>
    </lineage>
</organism>
<reference evidence="3 4" key="1">
    <citation type="submission" date="2014-03" db="EMBL/GenBank/DDBJ databases">
        <title>Genomics of Bifidobacteria.</title>
        <authorList>
            <person name="Ventura M."/>
            <person name="Milani C."/>
            <person name="Lugli G.A."/>
        </authorList>
    </citation>
    <scope>NUCLEOTIDE SEQUENCE [LARGE SCALE GENOMIC DNA]</scope>
    <source>
        <strain evidence="3 4">LMG 11591</strain>
    </source>
</reference>
<dbReference type="NCBIfam" id="TIGR03816">
    <property type="entry name" value="tadE_like_DECH"/>
    <property type="match status" value="1"/>
</dbReference>
<dbReference type="STRING" id="1692.BMAGN_0091"/>
<evidence type="ECO:0000313" key="4">
    <source>
        <dbReference type="Proteomes" id="UP000029052"/>
    </source>
</evidence>
<evidence type="ECO:0000259" key="2">
    <source>
        <dbReference type="Pfam" id="PF13400"/>
    </source>
</evidence>
<comment type="caution">
    <text evidence="3">The sequence shown here is derived from an EMBL/GenBank/DDBJ whole genome shotgun (WGS) entry which is preliminary data.</text>
</comment>
<name>A0A087BAU3_9BIFI</name>
<sequence>MNAKLGNLAKSADRGSASIVAVGLVVGIITLLTIIAAVGNVLISKAQAHTAADIAALAGASVQMNASADACSLAAQIASDNQAQLDDCAVENDEVQVAVTVRTRVPLVSRVTVRSRAGPVPCAA</sequence>
<dbReference type="AlphaFoldDB" id="A0A087BAU3"/>
<dbReference type="EMBL" id="JGZB01000004">
    <property type="protein sequence ID" value="KFI68143.1"/>
    <property type="molecule type" value="Genomic_DNA"/>
</dbReference>
<keyword evidence="1" id="KW-0472">Membrane</keyword>
<feature type="transmembrane region" description="Helical" evidence="1">
    <location>
        <begin position="20"/>
        <end position="43"/>
    </location>
</feature>
<keyword evidence="1" id="KW-1133">Transmembrane helix</keyword>
<dbReference type="RefSeq" id="WP_022860365.1">
    <property type="nucleotide sequence ID" value="NZ_JGZB01000004.1"/>
</dbReference>
<keyword evidence="4" id="KW-1185">Reference proteome</keyword>
<accession>A0A087BAU3</accession>
<dbReference type="InterPro" id="IPR021202">
    <property type="entry name" value="Rv3654c-like"/>
</dbReference>
<keyword evidence="1" id="KW-0812">Transmembrane</keyword>
<dbReference type="eggNOG" id="ENOG5033B4F">
    <property type="taxonomic scope" value="Bacteria"/>
</dbReference>
<evidence type="ECO:0000313" key="3">
    <source>
        <dbReference type="EMBL" id="KFI68143.1"/>
    </source>
</evidence>
<dbReference type="Proteomes" id="UP000029052">
    <property type="component" value="Unassembled WGS sequence"/>
</dbReference>
<protein>
    <submittedName>
        <fullName evidence="3">TadE-like protein</fullName>
    </submittedName>
</protein>
<dbReference type="InterPro" id="IPR028087">
    <property type="entry name" value="Tad_N"/>
</dbReference>
<evidence type="ECO:0000256" key="1">
    <source>
        <dbReference type="SAM" id="Phobius"/>
    </source>
</evidence>
<proteinExistence type="predicted"/>
<dbReference type="Pfam" id="PF13400">
    <property type="entry name" value="Tad"/>
    <property type="match status" value="1"/>
</dbReference>
<gene>
    <name evidence="3" type="ORF">BMAGN_0091</name>
</gene>